<dbReference type="InterPro" id="IPR009078">
    <property type="entry name" value="Ferritin-like_SF"/>
</dbReference>
<dbReference type="Pfam" id="PF13794">
    <property type="entry name" value="MiaE_2"/>
    <property type="match status" value="1"/>
</dbReference>
<sequence length="241" mass="26200">MSESEPRAVEQDTSLAGVAAYDDPVYREAVIDLLGVLAYGELTAFERLADDATLAPTLEDKAALAALAVTEFHHFERLRDRLQDLGVDPVAAMEPFRTALDSFHRHTAPSDWLEGLVKAYVGDGIATDFYREVAALVDADTRALVFEVLENSGQVSFVVDRVRKAIADDPRVAGRLALWGRRLVGEALAQAQRVAAERDALTALLVGGVDRPGMDLAAIGRMFARLTEKHVQRMATLGLDA</sequence>
<dbReference type="Proteomes" id="UP000256485">
    <property type="component" value="Unassembled WGS sequence"/>
</dbReference>
<dbReference type="AlphaFoldDB" id="A0A3D9V965"/>
<evidence type="ECO:0000259" key="1">
    <source>
        <dbReference type="Pfam" id="PF13794"/>
    </source>
</evidence>
<reference evidence="2 3" key="1">
    <citation type="submission" date="2018-08" db="EMBL/GenBank/DDBJ databases">
        <title>Sequencing the genomes of 1000 actinobacteria strains.</title>
        <authorList>
            <person name="Klenk H.-P."/>
        </authorList>
    </citation>
    <scope>NUCLEOTIDE SEQUENCE [LARGE SCALE GENOMIC DNA]</scope>
    <source>
        <strain evidence="2 3">DSM 22891</strain>
    </source>
</reference>
<organism evidence="2 3">
    <name type="scientific">Thermasporomyces composti</name>
    <dbReference type="NCBI Taxonomy" id="696763"/>
    <lineage>
        <taxon>Bacteria</taxon>
        <taxon>Bacillati</taxon>
        <taxon>Actinomycetota</taxon>
        <taxon>Actinomycetes</taxon>
        <taxon>Propionibacteriales</taxon>
        <taxon>Nocardioidaceae</taxon>
        <taxon>Thermasporomyces</taxon>
    </lineage>
</organism>
<accession>A0A3D9V965</accession>
<evidence type="ECO:0000313" key="2">
    <source>
        <dbReference type="EMBL" id="REF35535.1"/>
    </source>
</evidence>
<comment type="caution">
    <text evidence="2">The sequence shown here is derived from an EMBL/GenBank/DDBJ whole genome shotgun (WGS) entry which is preliminary data.</text>
</comment>
<dbReference type="InterPro" id="IPR059125">
    <property type="entry name" value="Ferritin_actino"/>
</dbReference>
<protein>
    <submittedName>
        <fullName evidence="2">tRNA-(MS[2]IO[6]A)-hydroxylase MiaE-like protein</fullName>
    </submittedName>
</protein>
<dbReference type="InterPro" id="IPR012347">
    <property type="entry name" value="Ferritin-like"/>
</dbReference>
<dbReference type="OrthoDB" id="3728083at2"/>
<dbReference type="Gene3D" id="1.20.1260.10">
    <property type="match status" value="1"/>
</dbReference>
<name>A0A3D9V965_THECX</name>
<feature type="domain" description="Ferritin-like" evidence="1">
    <location>
        <begin position="26"/>
        <end position="208"/>
    </location>
</feature>
<dbReference type="CDD" id="cd00657">
    <property type="entry name" value="Ferritin_like"/>
    <property type="match status" value="1"/>
</dbReference>
<dbReference type="EMBL" id="QTUC01000001">
    <property type="protein sequence ID" value="REF35535.1"/>
    <property type="molecule type" value="Genomic_DNA"/>
</dbReference>
<evidence type="ECO:0000313" key="3">
    <source>
        <dbReference type="Proteomes" id="UP000256485"/>
    </source>
</evidence>
<gene>
    <name evidence="2" type="ORF">DFJ64_0916</name>
</gene>
<proteinExistence type="predicted"/>
<keyword evidence="3" id="KW-1185">Reference proteome</keyword>
<dbReference type="SUPFAM" id="SSF47240">
    <property type="entry name" value="Ferritin-like"/>
    <property type="match status" value="1"/>
</dbReference>
<dbReference type="RefSeq" id="WP_115849304.1">
    <property type="nucleotide sequence ID" value="NZ_QTUC01000001.1"/>
</dbReference>